<feature type="non-terminal residue" evidence="8">
    <location>
        <position position="1"/>
    </location>
</feature>
<dbReference type="SUPFAM" id="SSF48726">
    <property type="entry name" value="Immunoglobulin"/>
    <property type="match status" value="1"/>
</dbReference>
<dbReference type="GO" id="GO:0019770">
    <property type="term" value="F:IgG receptor activity"/>
    <property type="evidence" value="ECO:0007669"/>
    <property type="project" value="TreeGrafter"/>
</dbReference>
<proteinExistence type="predicted"/>
<dbReference type="InterPro" id="IPR003599">
    <property type="entry name" value="Ig_sub"/>
</dbReference>
<organism evidence="7 8">
    <name type="scientific">Physeter macrocephalus</name>
    <name type="common">Sperm whale</name>
    <name type="synonym">Physeter catodon</name>
    <dbReference type="NCBI Taxonomy" id="9755"/>
    <lineage>
        <taxon>Eukaryota</taxon>
        <taxon>Metazoa</taxon>
        <taxon>Chordata</taxon>
        <taxon>Craniata</taxon>
        <taxon>Vertebrata</taxon>
        <taxon>Euteleostomi</taxon>
        <taxon>Mammalia</taxon>
        <taxon>Eutheria</taxon>
        <taxon>Laurasiatheria</taxon>
        <taxon>Artiodactyla</taxon>
        <taxon>Whippomorpha</taxon>
        <taxon>Cetacea</taxon>
        <taxon>Odontoceti</taxon>
        <taxon>Physeteridae</taxon>
        <taxon>Physeter</taxon>
    </lineage>
</organism>
<dbReference type="InterPro" id="IPR050488">
    <property type="entry name" value="Ig_Fc_receptor"/>
</dbReference>
<keyword evidence="2" id="KW-0677">Repeat</keyword>
<dbReference type="InterPro" id="IPR013783">
    <property type="entry name" value="Ig-like_fold"/>
</dbReference>
<name>A0A9W2WL38_PHYMC</name>
<dbReference type="PANTHER" id="PTHR11481:SF11">
    <property type="entry name" value="HIGH AFFINITY IMMUNOGLOBULIN GAMMA FC RECEPTOR I-RELATED"/>
    <property type="match status" value="1"/>
</dbReference>
<dbReference type="Proteomes" id="UP000248484">
    <property type="component" value="Chromosome 4"/>
</dbReference>
<dbReference type="Pfam" id="PF00047">
    <property type="entry name" value="ig"/>
    <property type="match status" value="1"/>
</dbReference>
<evidence type="ECO:0000256" key="2">
    <source>
        <dbReference type="ARBA" id="ARBA00022737"/>
    </source>
</evidence>
<dbReference type="Gene3D" id="2.60.40.10">
    <property type="entry name" value="Immunoglobulins"/>
    <property type="match status" value="1"/>
</dbReference>
<keyword evidence="1" id="KW-0732">Signal</keyword>
<dbReference type="RefSeq" id="XP_054939870.1">
    <property type="nucleotide sequence ID" value="XM_055083895.1"/>
</dbReference>
<sequence>SENQPESQWHLSLLKHGKASLHISRSIYHFIKELFPAPVLTASLSFPLLEGNLVNLSCETKLLPQKPGLQLYFSFYVGSKTLMSRNISSEYQILPAKKADSGLYWCEATTEDGNVIKHCPELQLQVFGKVQRRPSRWQRSKTWRSPSSPQIHQKYIYMWNNSYRTPTECWQKTSDFPKGKKITMYLGRAKEKKRQKNRDGAELWSHGGERSNRGVEGKAERFLQGGSVPTSTHQPERLVSSPAGAGRVWELRLGLRRSDPRDRTGVGCVNTA</sequence>
<keyword evidence="7" id="KW-1185">Reference proteome</keyword>
<dbReference type="FunFam" id="2.60.40.10:FF:000651">
    <property type="entry name" value="Fc receptor like 1"/>
    <property type="match status" value="1"/>
</dbReference>
<keyword evidence="4" id="KW-0393">Immunoglobulin domain</keyword>
<evidence type="ECO:0000259" key="6">
    <source>
        <dbReference type="SMART" id="SM00409"/>
    </source>
</evidence>
<dbReference type="GO" id="GO:0001788">
    <property type="term" value="P:antibody-dependent cellular cytotoxicity"/>
    <property type="evidence" value="ECO:0007669"/>
    <property type="project" value="TreeGrafter"/>
</dbReference>
<dbReference type="KEGG" id="pcad:102995016"/>
<dbReference type="GO" id="GO:0032760">
    <property type="term" value="P:positive regulation of tumor necrosis factor production"/>
    <property type="evidence" value="ECO:0007669"/>
    <property type="project" value="TreeGrafter"/>
</dbReference>
<accession>A0A9W2WL38</accession>
<dbReference type="SMART" id="SM00409">
    <property type="entry name" value="IG"/>
    <property type="match status" value="1"/>
</dbReference>
<dbReference type="AlphaFoldDB" id="A0A9W2WL38"/>
<dbReference type="PANTHER" id="PTHR11481">
    <property type="entry name" value="IMMUNOGLOBULIN FC RECEPTOR"/>
    <property type="match status" value="1"/>
</dbReference>
<feature type="compositionally biased region" description="Basic and acidic residues" evidence="5">
    <location>
        <begin position="197"/>
        <end position="218"/>
    </location>
</feature>
<keyword evidence="3" id="KW-1015">Disulfide bond</keyword>
<reference evidence="8" key="1">
    <citation type="submission" date="2025-08" db="UniProtKB">
        <authorList>
            <consortium name="RefSeq"/>
        </authorList>
    </citation>
    <scope>IDENTIFICATION</scope>
    <source>
        <tissue evidence="8">Muscle</tissue>
    </source>
</reference>
<evidence type="ECO:0000256" key="4">
    <source>
        <dbReference type="ARBA" id="ARBA00023319"/>
    </source>
</evidence>
<dbReference type="GO" id="GO:0019864">
    <property type="term" value="F:IgG binding"/>
    <property type="evidence" value="ECO:0007669"/>
    <property type="project" value="TreeGrafter"/>
</dbReference>
<protein>
    <recommendedName>
        <fullName evidence="6">Immunoglobulin domain-containing protein</fullName>
    </recommendedName>
</protein>
<feature type="domain" description="Immunoglobulin" evidence="6">
    <location>
        <begin position="43"/>
        <end position="127"/>
    </location>
</feature>
<evidence type="ECO:0000256" key="5">
    <source>
        <dbReference type="SAM" id="MobiDB-lite"/>
    </source>
</evidence>
<dbReference type="GeneID" id="102995016"/>
<gene>
    <name evidence="8" type="primary">LOC102995016</name>
</gene>
<dbReference type="GO" id="GO:0050766">
    <property type="term" value="P:positive regulation of phagocytosis"/>
    <property type="evidence" value="ECO:0007669"/>
    <property type="project" value="TreeGrafter"/>
</dbReference>
<dbReference type="GO" id="GO:0009897">
    <property type="term" value="C:external side of plasma membrane"/>
    <property type="evidence" value="ECO:0007669"/>
    <property type="project" value="TreeGrafter"/>
</dbReference>
<dbReference type="InterPro" id="IPR036179">
    <property type="entry name" value="Ig-like_dom_sf"/>
</dbReference>
<dbReference type="OrthoDB" id="9950534at2759"/>
<feature type="region of interest" description="Disordered" evidence="5">
    <location>
        <begin position="192"/>
        <end position="218"/>
    </location>
</feature>
<dbReference type="InterPro" id="IPR013151">
    <property type="entry name" value="Immunoglobulin_dom"/>
</dbReference>
<evidence type="ECO:0000313" key="8">
    <source>
        <dbReference type="RefSeq" id="XP_054939870.1"/>
    </source>
</evidence>
<evidence type="ECO:0000256" key="3">
    <source>
        <dbReference type="ARBA" id="ARBA00023157"/>
    </source>
</evidence>
<evidence type="ECO:0000256" key="1">
    <source>
        <dbReference type="ARBA" id="ARBA00022729"/>
    </source>
</evidence>
<evidence type="ECO:0000313" key="7">
    <source>
        <dbReference type="Proteomes" id="UP000248484"/>
    </source>
</evidence>